<organism evidence="1 2">
    <name type="scientific">Pistacia integerrima</name>
    <dbReference type="NCBI Taxonomy" id="434235"/>
    <lineage>
        <taxon>Eukaryota</taxon>
        <taxon>Viridiplantae</taxon>
        <taxon>Streptophyta</taxon>
        <taxon>Embryophyta</taxon>
        <taxon>Tracheophyta</taxon>
        <taxon>Spermatophyta</taxon>
        <taxon>Magnoliopsida</taxon>
        <taxon>eudicotyledons</taxon>
        <taxon>Gunneridae</taxon>
        <taxon>Pentapetalae</taxon>
        <taxon>rosids</taxon>
        <taxon>malvids</taxon>
        <taxon>Sapindales</taxon>
        <taxon>Anacardiaceae</taxon>
        <taxon>Pistacia</taxon>
    </lineage>
</organism>
<keyword evidence="2" id="KW-1185">Reference proteome</keyword>
<protein>
    <submittedName>
        <fullName evidence="1">Uncharacterized protein</fullName>
    </submittedName>
</protein>
<evidence type="ECO:0000313" key="1">
    <source>
        <dbReference type="EMBL" id="KAJ0028371.1"/>
    </source>
</evidence>
<dbReference type="EMBL" id="CM047744">
    <property type="protein sequence ID" value="KAJ0028371.1"/>
    <property type="molecule type" value="Genomic_DNA"/>
</dbReference>
<name>A0ACC0Y1W1_9ROSI</name>
<evidence type="ECO:0000313" key="2">
    <source>
        <dbReference type="Proteomes" id="UP001163603"/>
    </source>
</evidence>
<dbReference type="Proteomes" id="UP001163603">
    <property type="component" value="Chromosome 9"/>
</dbReference>
<reference evidence="2" key="1">
    <citation type="journal article" date="2023" name="G3 (Bethesda)">
        <title>Genome assembly and association tests identify interacting loci associated with vigor, precocity, and sex in interspecific pistachio rootstocks.</title>
        <authorList>
            <person name="Palmer W."/>
            <person name="Jacygrad E."/>
            <person name="Sagayaradj S."/>
            <person name="Cavanaugh K."/>
            <person name="Han R."/>
            <person name="Bertier L."/>
            <person name="Beede B."/>
            <person name="Kafkas S."/>
            <person name="Golino D."/>
            <person name="Preece J."/>
            <person name="Michelmore R."/>
        </authorList>
    </citation>
    <scope>NUCLEOTIDE SEQUENCE [LARGE SCALE GENOMIC DNA]</scope>
</reference>
<gene>
    <name evidence="1" type="ORF">Pint_35042</name>
</gene>
<accession>A0ACC0Y1W1</accession>
<sequence length="121" mass="13517">MLVTSSSVSNLSIMTSAKGFSLKKIGSLIRKISAGSQSKKPMVSEKTKMVQVPKGYLPIYVGEESTRYEVSVKYLSFSTFQELMIRHSHDHDELDTKIFGPIKLACTPEIFDQTLQLARSL</sequence>
<proteinExistence type="predicted"/>
<comment type="caution">
    <text evidence="1">The sequence shown here is derived from an EMBL/GenBank/DDBJ whole genome shotgun (WGS) entry which is preliminary data.</text>
</comment>